<dbReference type="RefSeq" id="WP_136960456.1">
    <property type="nucleotide sequence ID" value="NZ_CP039690.1"/>
</dbReference>
<reference evidence="1 2" key="1">
    <citation type="submission" date="2019-04" db="EMBL/GenBank/DDBJ databases">
        <title>Phreatobacter aquaticus sp. nov.</title>
        <authorList>
            <person name="Choi A."/>
        </authorList>
    </citation>
    <scope>NUCLEOTIDE SEQUENCE [LARGE SCALE GENOMIC DNA]</scope>
    <source>
        <strain evidence="1 2">KCTC 52518</strain>
    </source>
</reference>
<proteinExistence type="predicted"/>
<dbReference type="Proteomes" id="UP000298781">
    <property type="component" value="Chromosome"/>
</dbReference>
<accession>A0A4D7BAA9</accession>
<evidence type="ECO:0000313" key="1">
    <source>
        <dbReference type="EMBL" id="QCI65007.1"/>
    </source>
</evidence>
<sequence>MSNAHVIEIGEETAGLVGRDGAGFRFFSATSRFGGLDGSLFPNVRDAHLAVSRHLQERPRRHRAA</sequence>
<dbReference type="OrthoDB" id="7584850at2"/>
<dbReference type="EMBL" id="CP039690">
    <property type="protein sequence ID" value="QCI65007.1"/>
    <property type="molecule type" value="Genomic_DNA"/>
</dbReference>
<keyword evidence="2" id="KW-1185">Reference proteome</keyword>
<organism evidence="1 2">
    <name type="scientific">Phreatobacter stygius</name>
    <dbReference type="NCBI Taxonomy" id="1940610"/>
    <lineage>
        <taxon>Bacteria</taxon>
        <taxon>Pseudomonadati</taxon>
        <taxon>Pseudomonadota</taxon>
        <taxon>Alphaproteobacteria</taxon>
        <taxon>Hyphomicrobiales</taxon>
        <taxon>Phreatobacteraceae</taxon>
        <taxon>Phreatobacter</taxon>
    </lineage>
</organism>
<name>A0A4D7BAA9_9HYPH</name>
<dbReference type="KEGG" id="pstg:E8M01_12725"/>
<evidence type="ECO:0000313" key="2">
    <source>
        <dbReference type="Proteomes" id="UP000298781"/>
    </source>
</evidence>
<gene>
    <name evidence="1" type="ORF">E8M01_12725</name>
</gene>
<dbReference type="AlphaFoldDB" id="A0A4D7BAA9"/>
<protein>
    <submittedName>
        <fullName evidence="1">Uncharacterized protein</fullName>
    </submittedName>
</protein>